<evidence type="ECO:0000313" key="4">
    <source>
        <dbReference type="EMBL" id="MDF0601814.1"/>
    </source>
</evidence>
<reference evidence="4" key="1">
    <citation type="submission" date="2023-03" db="EMBL/GenBank/DDBJ databases">
        <title>Multiphase analysis and comparison of six strains from genera Psychromarinibacter, Lutimaribacter, and Maritimibacter, including a novel species: Psychromarinibacter sediminicola sp. nov.</title>
        <authorList>
            <person name="Wang Y.-H."/>
            <person name="Ye M.-Q."/>
            <person name="Du Z.-J."/>
        </authorList>
    </citation>
    <scope>NUCLEOTIDE SEQUENCE</scope>
    <source>
        <strain evidence="4">C21-152</strain>
    </source>
</reference>
<comment type="caution">
    <text evidence="4">The sequence shown here is derived from an EMBL/GenBank/DDBJ whole genome shotgun (WGS) entry which is preliminary data.</text>
</comment>
<evidence type="ECO:0000256" key="1">
    <source>
        <dbReference type="SAM" id="SignalP"/>
    </source>
</evidence>
<organism evidence="4 5">
    <name type="scientific">Psychromarinibacter sediminicola</name>
    <dbReference type="NCBI Taxonomy" id="3033385"/>
    <lineage>
        <taxon>Bacteria</taxon>
        <taxon>Pseudomonadati</taxon>
        <taxon>Pseudomonadota</taxon>
        <taxon>Alphaproteobacteria</taxon>
        <taxon>Rhodobacterales</taxon>
        <taxon>Paracoccaceae</taxon>
        <taxon>Psychromarinibacter</taxon>
    </lineage>
</organism>
<dbReference type="AlphaFoldDB" id="A0AAE3NUC0"/>
<dbReference type="Pfam" id="PF00675">
    <property type="entry name" value="Peptidase_M16"/>
    <property type="match status" value="1"/>
</dbReference>
<dbReference type="Proteomes" id="UP001220964">
    <property type="component" value="Unassembled WGS sequence"/>
</dbReference>
<protein>
    <submittedName>
        <fullName evidence="4">Pitrilysin family protein</fullName>
    </submittedName>
</protein>
<feature type="signal peptide" evidence="1">
    <location>
        <begin position="1"/>
        <end position="20"/>
    </location>
</feature>
<proteinExistence type="predicted"/>
<dbReference type="Gene3D" id="3.30.830.10">
    <property type="entry name" value="Metalloenzyme, LuxS/M16 peptidase-like"/>
    <property type="match status" value="2"/>
</dbReference>
<sequence>MIRIALAACLAIAAAWPARAAVEIQEVTSPGGITAWLVEEHSIPFTALEIRFKGGASLEAPGKRGAINLMTWMLEEGSGEMDSQAFAAAQEALAAKFDFDIGNDTLSVSAKFLTEIRDASVDLLKTALTDPTFPAEAMERVRAQALARIRSDATDPEEIAWDAFDRAAFGDHPYGSDKVGTLESVAALTRDDLFDAHDRVLTKDHLYVSAVGDITPEELGALLDTLLGELPDEGASYPPMAELGIEGGVNIVPFDTPQSVAVFGHAGIRRDDPDFFAAFVLNQILGGGDLSSRLFTEVREKRGLTYGVYTYLADWDYAKLLMGQVQSANDKVAEAISVIRDEWAKVAETGVTAEELEDAKTYLTGAYPLRFDGNGRIARILVGMQLSDLPIDYIETRNDKVEAVTLEDVKRVAARLMRPEDLHFTVVGQPVGLEATN</sequence>
<dbReference type="InterPro" id="IPR007863">
    <property type="entry name" value="Peptidase_M16_C"/>
</dbReference>
<dbReference type="InterPro" id="IPR011249">
    <property type="entry name" value="Metalloenz_LuxS/M16"/>
</dbReference>
<dbReference type="RefSeq" id="WP_275567954.1">
    <property type="nucleotide sequence ID" value="NZ_JARGYC010000035.1"/>
</dbReference>
<dbReference type="InterPro" id="IPR050361">
    <property type="entry name" value="MPP/UQCRC_Complex"/>
</dbReference>
<keyword evidence="1" id="KW-0732">Signal</keyword>
<gene>
    <name evidence="4" type="ORF">P1J78_13795</name>
</gene>
<evidence type="ECO:0000259" key="3">
    <source>
        <dbReference type="Pfam" id="PF05193"/>
    </source>
</evidence>
<dbReference type="InterPro" id="IPR011765">
    <property type="entry name" value="Pept_M16_N"/>
</dbReference>
<dbReference type="Pfam" id="PF05193">
    <property type="entry name" value="Peptidase_M16_C"/>
    <property type="match status" value="1"/>
</dbReference>
<feature type="chain" id="PRO_5042157336" evidence="1">
    <location>
        <begin position="21"/>
        <end position="437"/>
    </location>
</feature>
<evidence type="ECO:0000259" key="2">
    <source>
        <dbReference type="Pfam" id="PF00675"/>
    </source>
</evidence>
<dbReference type="PANTHER" id="PTHR11851:SF224">
    <property type="entry name" value="PROCESSING PROTEASE"/>
    <property type="match status" value="1"/>
</dbReference>
<keyword evidence="5" id="KW-1185">Reference proteome</keyword>
<dbReference type="PANTHER" id="PTHR11851">
    <property type="entry name" value="METALLOPROTEASE"/>
    <property type="match status" value="1"/>
</dbReference>
<feature type="domain" description="Peptidase M16 C-terminal" evidence="3">
    <location>
        <begin position="188"/>
        <end position="362"/>
    </location>
</feature>
<name>A0AAE3NUC0_9RHOB</name>
<dbReference type="SUPFAM" id="SSF63411">
    <property type="entry name" value="LuxS/MPP-like metallohydrolase"/>
    <property type="match status" value="2"/>
</dbReference>
<accession>A0AAE3NUC0</accession>
<dbReference type="GO" id="GO:0046872">
    <property type="term" value="F:metal ion binding"/>
    <property type="evidence" value="ECO:0007669"/>
    <property type="project" value="InterPro"/>
</dbReference>
<dbReference type="EMBL" id="JARGYC010000035">
    <property type="protein sequence ID" value="MDF0601814.1"/>
    <property type="molecule type" value="Genomic_DNA"/>
</dbReference>
<evidence type="ECO:0000313" key="5">
    <source>
        <dbReference type="Proteomes" id="UP001220964"/>
    </source>
</evidence>
<feature type="domain" description="Peptidase M16 N-terminal" evidence="2">
    <location>
        <begin position="40"/>
        <end position="177"/>
    </location>
</feature>